<reference evidence="2" key="2">
    <citation type="submission" date="2023-06" db="EMBL/GenBank/DDBJ databases">
        <authorList>
            <consortium name="Lawrence Berkeley National Laboratory"/>
            <person name="Haridas S."/>
            <person name="Hensen N."/>
            <person name="Bonometti L."/>
            <person name="Westerberg I."/>
            <person name="Brannstrom I.O."/>
            <person name="Guillou S."/>
            <person name="Cros-Aarteil S."/>
            <person name="Calhoun S."/>
            <person name="Kuo A."/>
            <person name="Mondo S."/>
            <person name="Pangilinan J."/>
            <person name="Riley R."/>
            <person name="Labutti K."/>
            <person name="Andreopoulos B."/>
            <person name="Lipzen A."/>
            <person name="Chen C."/>
            <person name="Yanf M."/>
            <person name="Daum C."/>
            <person name="Ng V."/>
            <person name="Clum A."/>
            <person name="Steindorff A."/>
            <person name="Ohm R."/>
            <person name="Martin F."/>
            <person name="Silar P."/>
            <person name="Natvig D."/>
            <person name="Lalanne C."/>
            <person name="Gautier V."/>
            <person name="Ament-Velasquez S.L."/>
            <person name="Kruys A."/>
            <person name="Hutchinson M.I."/>
            <person name="Powell A.J."/>
            <person name="Barry K."/>
            <person name="Miller A.N."/>
            <person name="Grigoriev I.V."/>
            <person name="Debuchy R."/>
            <person name="Gladieux P."/>
            <person name="Thoren M.H."/>
            <person name="Johannesson H."/>
        </authorList>
    </citation>
    <scope>NUCLEOTIDE SEQUENCE</scope>
    <source>
        <strain evidence="2">CBS 118394</strain>
    </source>
</reference>
<accession>A0AAE0MBW8</accession>
<feature type="region of interest" description="Disordered" evidence="1">
    <location>
        <begin position="108"/>
        <end position="146"/>
    </location>
</feature>
<comment type="caution">
    <text evidence="2">The sequence shown here is derived from an EMBL/GenBank/DDBJ whole genome shotgun (WGS) entry which is preliminary data.</text>
</comment>
<dbReference type="Proteomes" id="UP001283341">
    <property type="component" value="Unassembled WGS sequence"/>
</dbReference>
<evidence type="ECO:0000313" key="2">
    <source>
        <dbReference type="EMBL" id="KAK3326896.1"/>
    </source>
</evidence>
<sequence>MAEFPYNRVSARCTWSPCVRQVAGYLDRNPWLQLSECQSMFGFPTVPTVTLSADPVFSTAIATSTYTDIIVTTSTVYSTLEQTSTSYANVFETATRFTTTLVNTVTTALPAPQKKRKHKKRGACKHQSSSIASSEPPSTSSSVPFSPNCPSLADYRSACACLDPKPVTEYVTPATSVIEQVESTTVSSTSQAVVTVAVTTVIVKPATTTLTTTLSTLTATTTTATQTPTPTRALPQNFNLALTGGPNDGLPAVLRNAQPVYTLGVGSGTPAPIGLLAPGTNPFLYGDSAGYDMKMWYKPSLSWYGTIIFATAQFVYQSAQNSVLLSPLCSLDPSTLVLSCSVKTASTPSSTLNRFVQCDPGSQIFMVPQGMQPSGCVEVQFKVSS</sequence>
<gene>
    <name evidence="2" type="ORF">B0H66DRAFT_171415</name>
</gene>
<dbReference type="EMBL" id="JAUEDM010000002">
    <property type="protein sequence ID" value="KAK3326896.1"/>
    <property type="molecule type" value="Genomic_DNA"/>
</dbReference>
<evidence type="ECO:0000256" key="1">
    <source>
        <dbReference type="SAM" id="MobiDB-lite"/>
    </source>
</evidence>
<name>A0AAE0MBW8_9PEZI</name>
<feature type="compositionally biased region" description="Low complexity" evidence="1">
    <location>
        <begin position="128"/>
        <end position="146"/>
    </location>
</feature>
<protein>
    <submittedName>
        <fullName evidence="2">Uncharacterized protein</fullName>
    </submittedName>
</protein>
<dbReference type="AlphaFoldDB" id="A0AAE0MBW8"/>
<feature type="compositionally biased region" description="Basic residues" evidence="1">
    <location>
        <begin position="113"/>
        <end position="124"/>
    </location>
</feature>
<organism evidence="2 3">
    <name type="scientific">Apodospora peruviana</name>
    <dbReference type="NCBI Taxonomy" id="516989"/>
    <lineage>
        <taxon>Eukaryota</taxon>
        <taxon>Fungi</taxon>
        <taxon>Dikarya</taxon>
        <taxon>Ascomycota</taxon>
        <taxon>Pezizomycotina</taxon>
        <taxon>Sordariomycetes</taxon>
        <taxon>Sordariomycetidae</taxon>
        <taxon>Sordariales</taxon>
        <taxon>Lasiosphaeriaceae</taxon>
        <taxon>Apodospora</taxon>
    </lineage>
</organism>
<evidence type="ECO:0000313" key="3">
    <source>
        <dbReference type="Proteomes" id="UP001283341"/>
    </source>
</evidence>
<proteinExistence type="predicted"/>
<reference evidence="2" key="1">
    <citation type="journal article" date="2023" name="Mol. Phylogenet. Evol.">
        <title>Genome-scale phylogeny and comparative genomics of the fungal order Sordariales.</title>
        <authorList>
            <person name="Hensen N."/>
            <person name="Bonometti L."/>
            <person name="Westerberg I."/>
            <person name="Brannstrom I.O."/>
            <person name="Guillou S."/>
            <person name="Cros-Aarteil S."/>
            <person name="Calhoun S."/>
            <person name="Haridas S."/>
            <person name="Kuo A."/>
            <person name="Mondo S."/>
            <person name="Pangilinan J."/>
            <person name="Riley R."/>
            <person name="LaButti K."/>
            <person name="Andreopoulos B."/>
            <person name="Lipzen A."/>
            <person name="Chen C."/>
            <person name="Yan M."/>
            <person name="Daum C."/>
            <person name="Ng V."/>
            <person name="Clum A."/>
            <person name="Steindorff A."/>
            <person name="Ohm R.A."/>
            <person name="Martin F."/>
            <person name="Silar P."/>
            <person name="Natvig D.O."/>
            <person name="Lalanne C."/>
            <person name="Gautier V."/>
            <person name="Ament-Velasquez S.L."/>
            <person name="Kruys A."/>
            <person name="Hutchinson M.I."/>
            <person name="Powell A.J."/>
            <person name="Barry K."/>
            <person name="Miller A.N."/>
            <person name="Grigoriev I.V."/>
            <person name="Debuchy R."/>
            <person name="Gladieux P."/>
            <person name="Hiltunen Thoren M."/>
            <person name="Johannesson H."/>
        </authorList>
    </citation>
    <scope>NUCLEOTIDE SEQUENCE</scope>
    <source>
        <strain evidence="2">CBS 118394</strain>
    </source>
</reference>
<keyword evidence="3" id="KW-1185">Reference proteome</keyword>